<dbReference type="InterPro" id="IPR036389">
    <property type="entry name" value="RNase_III_sf"/>
</dbReference>
<dbReference type="PANTHER" id="PTHR14950">
    <property type="entry name" value="DICER-RELATED"/>
    <property type="match status" value="1"/>
</dbReference>
<keyword evidence="5" id="KW-0255">Endonuclease</keyword>
<feature type="domain" description="RNase III" evidence="11">
    <location>
        <begin position="37"/>
        <end position="174"/>
    </location>
</feature>
<keyword evidence="7" id="KW-0460">Magnesium</keyword>
<dbReference type="Proteomes" id="UP001187192">
    <property type="component" value="Unassembled WGS sequence"/>
</dbReference>
<reference evidence="12" key="1">
    <citation type="submission" date="2023-07" db="EMBL/GenBank/DDBJ databases">
        <title>draft genome sequence of fig (Ficus carica).</title>
        <authorList>
            <person name="Takahashi T."/>
            <person name="Nishimura K."/>
        </authorList>
    </citation>
    <scope>NUCLEOTIDE SEQUENCE</scope>
</reference>
<dbReference type="Gene3D" id="1.10.1520.10">
    <property type="entry name" value="Ribonuclease III domain"/>
    <property type="match status" value="1"/>
</dbReference>
<dbReference type="CDD" id="cd00593">
    <property type="entry name" value="RIBOc"/>
    <property type="match status" value="1"/>
</dbReference>
<comment type="caution">
    <text evidence="12">The sequence shown here is derived from an EMBL/GenBank/DDBJ whole genome shotgun (WGS) entry which is preliminary data.</text>
</comment>
<evidence type="ECO:0000256" key="7">
    <source>
        <dbReference type="ARBA" id="ARBA00022842"/>
    </source>
</evidence>
<dbReference type="SMART" id="SM00358">
    <property type="entry name" value="DSRM"/>
    <property type="match status" value="2"/>
</dbReference>
<evidence type="ECO:0000313" key="12">
    <source>
        <dbReference type="EMBL" id="GMN51642.1"/>
    </source>
</evidence>
<feature type="domain" description="DRBM" evidence="10">
    <location>
        <begin position="288"/>
        <end position="361"/>
    </location>
</feature>
<dbReference type="Pfam" id="PF00035">
    <property type="entry name" value="dsrm"/>
    <property type="match status" value="1"/>
</dbReference>
<evidence type="ECO:0000256" key="6">
    <source>
        <dbReference type="ARBA" id="ARBA00022801"/>
    </source>
</evidence>
<comment type="cofactor">
    <cofactor evidence="2">
        <name>Mg(2+)</name>
        <dbReference type="ChEBI" id="CHEBI:18420"/>
    </cofactor>
</comment>
<sequence length="365" mass="40154">MYHHHPTMFNVGPTARKSSGAVAMAAVAASAEMEQSVAAVERIIGYGFRDKRLLEEALTHSSFFADAAAASYQRLEFLGDATLGLAVSNHVFLAYPNVDPGHLSLLRSANISTEKLARVAVRHGLYRFVRRNAPALDEKVGEEEAVAHGGSIKAPKVLADIVESIAAAIYVDVNFDLQKLWVIFRALLEPMVTLEDLLKQPQPITMLFELCQKQGKQVDIKHWKDESKNVISIHVDGKFVASGSSEQKEIAKLNAAKLALCKLWKSMPPTNGLAKIMAGTDESFDIEGAKQKLHELCSKKKWAKPAYCIEKEEGLAHEKVFMSSVKISTANGVLFMMGDEKSRVREAENSAASLMIRALQESDYL</sequence>
<keyword evidence="4" id="KW-0479">Metal-binding</keyword>
<evidence type="ECO:0000259" key="11">
    <source>
        <dbReference type="PROSITE" id="PS50142"/>
    </source>
</evidence>
<evidence type="ECO:0000256" key="9">
    <source>
        <dbReference type="PROSITE-ProRule" id="PRU00266"/>
    </source>
</evidence>
<protein>
    <submittedName>
        <fullName evidence="12">Uncharacterized protein</fullName>
    </submittedName>
</protein>
<keyword evidence="8 9" id="KW-0694">RNA-binding</keyword>
<dbReference type="AlphaFoldDB" id="A0AA88DE09"/>
<feature type="domain" description="DRBM" evidence="10">
    <location>
        <begin position="202"/>
        <end position="265"/>
    </location>
</feature>
<dbReference type="GO" id="GO:0004525">
    <property type="term" value="F:ribonuclease III activity"/>
    <property type="evidence" value="ECO:0007669"/>
    <property type="project" value="InterPro"/>
</dbReference>
<dbReference type="Pfam" id="PF14709">
    <property type="entry name" value="DND1_DSRM"/>
    <property type="match status" value="1"/>
</dbReference>
<proteinExistence type="predicted"/>
<keyword evidence="3" id="KW-0540">Nuclease</keyword>
<dbReference type="GO" id="GO:0003723">
    <property type="term" value="F:RNA binding"/>
    <property type="evidence" value="ECO:0007669"/>
    <property type="project" value="UniProtKB-UniRule"/>
</dbReference>
<keyword evidence="6" id="KW-0378">Hydrolase</keyword>
<dbReference type="PROSITE" id="PS50137">
    <property type="entry name" value="DS_RBD"/>
    <property type="match status" value="2"/>
</dbReference>
<keyword evidence="13" id="KW-1185">Reference proteome</keyword>
<evidence type="ECO:0000259" key="10">
    <source>
        <dbReference type="PROSITE" id="PS50137"/>
    </source>
</evidence>
<dbReference type="PANTHER" id="PTHR14950:SF49">
    <property type="entry name" value="RIBONUCLEASE 3-LIKE PROTEIN 2-RELATED"/>
    <property type="match status" value="1"/>
</dbReference>
<evidence type="ECO:0000256" key="2">
    <source>
        <dbReference type="ARBA" id="ARBA00001946"/>
    </source>
</evidence>
<dbReference type="SUPFAM" id="SSF69065">
    <property type="entry name" value="RNase III domain-like"/>
    <property type="match status" value="1"/>
</dbReference>
<dbReference type="SMART" id="SM00535">
    <property type="entry name" value="RIBOc"/>
    <property type="match status" value="1"/>
</dbReference>
<evidence type="ECO:0000256" key="3">
    <source>
        <dbReference type="ARBA" id="ARBA00022722"/>
    </source>
</evidence>
<organism evidence="12 13">
    <name type="scientific">Ficus carica</name>
    <name type="common">Common fig</name>
    <dbReference type="NCBI Taxonomy" id="3494"/>
    <lineage>
        <taxon>Eukaryota</taxon>
        <taxon>Viridiplantae</taxon>
        <taxon>Streptophyta</taxon>
        <taxon>Embryophyta</taxon>
        <taxon>Tracheophyta</taxon>
        <taxon>Spermatophyta</taxon>
        <taxon>Magnoliopsida</taxon>
        <taxon>eudicotyledons</taxon>
        <taxon>Gunneridae</taxon>
        <taxon>Pentapetalae</taxon>
        <taxon>rosids</taxon>
        <taxon>fabids</taxon>
        <taxon>Rosales</taxon>
        <taxon>Moraceae</taxon>
        <taxon>Ficeae</taxon>
        <taxon>Ficus</taxon>
    </lineage>
</organism>
<dbReference type="GO" id="GO:0046872">
    <property type="term" value="F:metal ion binding"/>
    <property type="evidence" value="ECO:0007669"/>
    <property type="project" value="UniProtKB-KW"/>
</dbReference>
<evidence type="ECO:0000256" key="5">
    <source>
        <dbReference type="ARBA" id="ARBA00022759"/>
    </source>
</evidence>
<evidence type="ECO:0000256" key="4">
    <source>
        <dbReference type="ARBA" id="ARBA00022723"/>
    </source>
</evidence>
<evidence type="ECO:0000256" key="8">
    <source>
        <dbReference type="ARBA" id="ARBA00022884"/>
    </source>
</evidence>
<name>A0AA88DE09_FICCA</name>
<evidence type="ECO:0000256" key="1">
    <source>
        <dbReference type="ARBA" id="ARBA00001936"/>
    </source>
</evidence>
<dbReference type="InterPro" id="IPR000999">
    <property type="entry name" value="RNase_III_dom"/>
</dbReference>
<dbReference type="Gene3D" id="3.30.160.20">
    <property type="match status" value="2"/>
</dbReference>
<gene>
    <name evidence="12" type="ORF">TIFTF001_020795</name>
</gene>
<dbReference type="FunFam" id="1.10.1520.10:FF:000004">
    <property type="entry name" value="Endoribonuclease dicer-like 1"/>
    <property type="match status" value="1"/>
</dbReference>
<dbReference type="InterPro" id="IPR014720">
    <property type="entry name" value="dsRBD_dom"/>
</dbReference>
<dbReference type="GO" id="GO:0005737">
    <property type="term" value="C:cytoplasm"/>
    <property type="evidence" value="ECO:0007669"/>
    <property type="project" value="TreeGrafter"/>
</dbReference>
<dbReference type="PROSITE" id="PS00517">
    <property type="entry name" value="RNASE_3_1"/>
    <property type="match status" value="1"/>
</dbReference>
<evidence type="ECO:0000313" key="13">
    <source>
        <dbReference type="Proteomes" id="UP001187192"/>
    </source>
</evidence>
<dbReference type="GO" id="GO:0005634">
    <property type="term" value="C:nucleus"/>
    <property type="evidence" value="ECO:0007669"/>
    <property type="project" value="TreeGrafter"/>
</dbReference>
<dbReference type="PROSITE" id="PS50142">
    <property type="entry name" value="RNASE_3_2"/>
    <property type="match status" value="1"/>
</dbReference>
<dbReference type="GO" id="GO:0030422">
    <property type="term" value="P:siRNA processing"/>
    <property type="evidence" value="ECO:0007669"/>
    <property type="project" value="TreeGrafter"/>
</dbReference>
<dbReference type="SUPFAM" id="SSF54768">
    <property type="entry name" value="dsRNA-binding domain-like"/>
    <property type="match status" value="2"/>
</dbReference>
<dbReference type="EMBL" id="BTGU01000038">
    <property type="protein sequence ID" value="GMN51642.1"/>
    <property type="molecule type" value="Genomic_DNA"/>
</dbReference>
<accession>A0AA88DE09</accession>
<dbReference type="Pfam" id="PF00636">
    <property type="entry name" value="Ribonuclease_3"/>
    <property type="match status" value="1"/>
</dbReference>
<comment type="cofactor">
    <cofactor evidence="1">
        <name>Mn(2+)</name>
        <dbReference type="ChEBI" id="CHEBI:29035"/>
    </cofactor>
</comment>